<keyword evidence="5" id="KW-1185">Reference proteome</keyword>
<feature type="compositionally biased region" description="Polar residues" evidence="2">
    <location>
        <begin position="8"/>
        <end position="20"/>
    </location>
</feature>
<dbReference type="EMBL" id="CP036275">
    <property type="protein sequence ID" value="QDU40890.1"/>
    <property type="molecule type" value="Genomic_DNA"/>
</dbReference>
<evidence type="ECO:0000256" key="1">
    <source>
        <dbReference type="PROSITE-ProRule" id="PRU00110"/>
    </source>
</evidence>
<dbReference type="KEGG" id="mri:Mal4_52530"/>
<gene>
    <name evidence="4" type="ORF">Mal4_52530</name>
</gene>
<dbReference type="Pfam" id="PF01627">
    <property type="entry name" value="Hpt"/>
    <property type="match status" value="1"/>
</dbReference>
<evidence type="ECO:0000313" key="4">
    <source>
        <dbReference type="EMBL" id="QDU40890.1"/>
    </source>
</evidence>
<dbReference type="PROSITE" id="PS50894">
    <property type="entry name" value="HPT"/>
    <property type="match status" value="1"/>
</dbReference>
<feature type="modified residue" description="Phosphohistidine" evidence="1">
    <location>
        <position position="73"/>
    </location>
</feature>
<keyword evidence="1" id="KW-0597">Phosphoprotein</keyword>
<organism evidence="4 5">
    <name type="scientific">Maioricimonas rarisocia</name>
    <dbReference type="NCBI Taxonomy" id="2528026"/>
    <lineage>
        <taxon>Bacteria</taxon>
        <taxon>Pseudomonadati</taxon>
        <taxon>Planctomycetota</taxon>
        <taxon>Planctomycetia</taxon>
        <taxon>Planctomycetales</taxon>
        <taxon>Planctomycetaceae</taxon>
        <taxon>Maioricimonas</taxon>
    </lineage>
</organism>
<dbReference type="GO" id="GO:0000160">
    <property type="term" value="P:phosphorelay signal transduction system"/>
    <property type="evidence" value="ECO:0007669"/>
    <property type="project" value="InterPro"/>
</dbReference>
<proteinExistence type="predicted"/>
<accession>A0A517ZEH8</accession>
<dbReference type="InterPro" id="IPR008207">
    <property type="entry name" value="Sig_transdc_His_kin_Hpt_dom"/>
</dbReference>
<feature type="region of interest" description="Disordered" evidence="2">
    <location>
        <begin position="1"/>
        <end position="20"/>
    </location>
</feature>
<evidence type="ECO:0000256" key="2">
    <source>
        <dbReference type="SAM" id="MobiDB-lite"/>
    </source>
</evidence>
<protein>
    <submittedName>
        <fullName evidence="4">Hpt domain protein</fullName>
    </submittedName>
</protein>
<dbReference type="RefSeq" id="WP_197443835.1">
    <property type="nucleotide sequence ID" value="NZ_CP036275.1"/>
</dbReference>
<reference evidence="4 5" key="1">
    <citation type="submission" date="2019-02" db="EMBL/GenBank/DDBJ databases">
        <title>Deep-cultivation of Planctomycetes and their phenomic and genomic characterization uncovers novel biology.</title>
        <authorList>
            <person name="Wiegand S."/>
            <person name="Jogler M."/>
            <person name="Boedeker C."/>
            <person name="Pinto D."/>
            <person name="Vollmers J."/>
            <person name="Rivas-Marin E."/>
            <person name="Kohn T."/>
            <person name="Peeters S.H."/>
            <person name="Heuer A."/>
            <person name="Rast P."/>
            <person name="Oberbeckmann S."/>
            <person name="Bunk B."/>
            <person name="Jeske O."/>
            <person name="Meyerdierks A."/>
            <person name="Storesund J.E."/>
            <person name="Kallscheuer N."/>
            <person name="Luecker S."/>
            <person name="Lage O.M."/>
            <person name="Pohl T."/>
            <person name="Merkel B.J."/>
            <person name="Hornburger P."/>
            <person name="Mueller R.-W."/>
            <person name="Bruemmer F."/>
            <person name="Labrenz M."/>
            <person name="Spormann A.M."/>
            <person name="Op den Camp H."/>
            <person name="Overmann J."/>
            <person name="Amann R."/>
            <person name="Jetten M.S.M."/>
            <person name="Mascher T."/>
            <person name="Medema M.H."/>
            <person name="Devos D.P."/>
            <person name="Kaster A.-K."/>
            <person name="Ovreas L."/>
            <person name="Rohde M."/>
            <person name="Galperin M.Y."/>
            <person name="Jogler C."/>
        </authorList>
    </citation>
    <scope>NUCLEOTIDE SEQUENCE [LARGE SCALE GENOMIC DNA]</scope>
    <source>
        <strain evidence="4 5">Mal4</strain>
    </source>
</reference>
<evidence type="ECO:0000259" key="3">
    <source>
        <dbReference type="PROSITE" id="PS50894"/>
    </source>
</evidence>
<dbReference type="Gene3D" id="1.20.120.160">
    <property type="entry name" value="HPT domain"/>
    <property type="match status" value="1"/>
</dbReference>
<feature type="domain" description="HPt" evidence="3">
    <location>
        <begin position="34"/>
        <end position="127"/>
    </location>
</feature>
<dbReference type="Proteomes" id="UP000320496">
    <property type="component" value="Chromosome"/>
</dbReference>
<sequence>MTGPRSISGETTGEQRTTEPAFSLQEVLENVCGDRELFSELVTDFLLQAPGLLLKIRAAAATRDGEGVMREAHTLKGSVSLLAARTTFETALELERRGRDNRFDGIGDDVDCLGERVETLLRELEATLANE</sequence>
<name>A0A517ZEH8_9PLAN</name>
<dbReference type="AlphaFoldDB" id="A0A517ZEH8"/>
<dbReference type="InterPro" id="IPR036641">
    <property type="entry name" value="HPT_dom_sf"/>
</dbReference>
<dbReference type="GO" id="GO:0004672">
    <property type="term" value="F:protein kinase activity"/>
    <property type="evidence" value="ECO:0007669"/>
    <property type="project" value="UniProtKB-ARBA"/>
</dbReference>
<evidence type="ECO:0000313" key="5">
    <source>
        <dbReference type="Proteomes" id="UP000320496"/>
    </source>
</evidence>
<dbReference type="SUPFAM" id="SSF47226">
    <property type="entry name" value="Histidine-containing phosphotransfer domain, HPT domain"/>
    <property type="match status" value="1"/>
</dbReference>